<protein>
    <submittedName>
        <fullName evidence="5">Myb-like DNA-binding domain-containing protein</fullName>
    </submittedName>
    <submittedName>
        <fullName evidence="6">Myb-like_DNA-binding domain-containing protein</fullName>
    </submittedName>
</protein>
<keyword evidence="5" id="KW-0238">DNA-binding</keyword>
<comment type="caution">
    <text evidence="5">The sequence shown here is derived from an EMBL/GenBank/DDBJ whole genome shotgun (WGS) entry which is preliminary data.</text>
</comment>
<feature type="coiled-coil region" evidence="4">
    <location>
        <begin position="4"/>
        <end position="38"/>
    </location>
</feature>
<dbReference type="SUPFAM" id="SSF46689">
    <property type="entry name" value="Homeodomain-like"/>
    <property type="match status" value="1"/>
</dbReference>
<evidence type="ECO:0000256" key="2">
    <source>
        <dbReference type="ARBA" id="ARBA00023163"/>
    </source>
</evidence>
<dbReference type="AlphaFoldDB" id="A0AA86VFD8"/>
<dbReference type="CDD" id="cd00167">
    <property type="entry name" value="SANT"/>
    <property type="match status" value="1"/>
</dbReference>
<keyword evidence="2" id="KW-0804">Transcription</keyword>
<keyword evidence="4" id="KW-0175">Coiled coil</keyword>
<evidence type="ECO:0000256" key="4">
    <source>
        <dbReference type="SAM" id="Coils"/>
    </source>
</evidence>
<dbReference type="Gene3D" id="1.10.10.60">
    <property type="entry name" value="Homeodomain-like"/>
    <property type="match status" value="1"/>
</dbReference>
<accession>A0AA86VFD8</accession>
<dbReference type="EMBL" id="CAXDID020000027">
    <property type="protein sequence ID" value="CAL5991400.1"/>
    <property type="molecule type" value="Genomic_DNA"/>
</dbReference>
<dbReference type="EMBL" id="CATOUU010000985">
    <property type="protein sequence ID" value="CAI9965143.1"/>
    <property type="molecule type" value="Genomic_DNA"/>
</dbReference>
<evidence type="ECO:0000313" key="5">
    <source>
        <dbReference type="EMBL" id="CAI9965143.1"/>
    </source>
</evidence>
<dbReference type="InterPro" id="IPR009057">
    <property type="entry name" value="Homeodomain-like_sf"/>
</dbReference>
<keyword evidence="7" id="KW-1185">Reference proteome</keyword>
<evidence type="ECO:0000256" key="3">
    <source>
        <dbReference type="ARBA" id="ARBA00023242"/>
    </source>
</evidence>
<organism evidence="5">
    <name type="scientific">Hexamita inflata</name>
    <dbReference type="NCBI Taxonomy" id="28002"/>
    <lineage>
        <taxon>Eukaryota</taxon>
        <taxon>Metamonada</taxon>
        <taxon>Diplomonadida</taxon>
        <taxon>Hexamitidae</taxon>
        <taxon>Hexamitinae</taxon>
        <taxon>Hexamita</taxon>
    </lineage>
</organism>
<sequence length="295" mass="34144">MQQDKALKEEVNSLKRESEELQNRLNSIEKLLMQVVESQNQSQPSISYPEPQQYQPFSMPISGNLLPAIPSSDLFPVARQPQLQQMPQQIQPMQPALTYFSSSNNSQKRYWDQPEHVRYLEASYQFGSKDAVKISSFVGTRTADQVRSHQQKYQARVDRCYSDRRQFTGSVNFGLRQFLSQNSFKSFDLNRVCFDLMLMKFRNQNLQLSQYNQWAASTSVSKSELNQISFEAEKHLLQVQNKLKRFEEFVIVARELIKTGDPQFFVTVNLQNGFKEMNLIDVQIAFGCLAAIAPE</sequence>
<reference evidence="5" key="1">
    <citation type="submission" date="2023-06" db="EMBL/GenBank/DDBJ databases">
        <authorList>
            <person name="Kurt Z."/>
        </authorList>
    </citation>
    <scope>NUCLEOTIDE SEQUENCE</scope>
</reference>
<dbReference type="Proteomes" id="UP001642409">
    <property type="component" value="Unassembled WGS sequence"/>
</dbReference>
<dbReference type="InterPro" id="IPR001005">
    <property type="entry name" value="SANT/Myb"/>
</dbReference>
<evidence type="ECO:0000313" key="7">
    <source>
        <dbReference type="Proteomes" id="UP001642409"/>
    </source>
</evidence>
<evidence type="ECO:0000313" key="6">
    <source>
        <dbReference type="EMBL" id="CAL5991400.1"/>
    </source>
</evidence>
<dbReference type="InterPro" id="IPR006447">
    <property type="entry name" value="Myb_dom_plants"/>
</dbReference>
<proteinExistence type="predicted"/>
<name>A0AA86VFD8_9EUKA</name>
<reference evidence="6 7" key="2">
    <citation type="submission" date="2024-07" db="EMBL/GenBank/DDBJ databases">
        <authorList>
            <person name="Akdeniz Z."/>
        </authorList>
    </citation>
    <scope>NUCLEOTIDE SEQUENCE [LARGE SCALE GENOMIC DNA]</scope>
</reference>
<gene>
    <name evidence="6" type="ORF">HINF_LOCUS12078</name>
    <name evidence="5" type="ORF">HINF_LOCUS52788</name>
</gene>
<dbReference type="GO" id="GO:0003677">
    <property type="term" value="F:DNA binding"/>
    <property type="evidence" value="ECO:0007669"/>
    <property type="project" value="UniProtKB-KW"/>
</dbReference>
<keyword evidence="3" id="KW-0539">Nucleus</keyword>
<keyword evidence="1" id="KW-0805">Transcription regulation</keyword>
<dbReference type="NCBIfam" id="TIGR01557">
    <property type="entry name" value="myb_SHAQKYF"/>
    <property type="match status" value="1"/>
</dbReference>
<evidence type="ECO:0000256" key="1">
    <source>
        <dbReference type="ARBA" id="ARBA00023015"/>
    </source>
</evidence>